<sequence>MKPTATGGSKVPVTPKEQVAVLPSEESVEQAMVNLEGFGLKSTGALGQHSHSPKPASPAIGSLPWNSVVMIDGVAFGWVGQHQGLEVKTPPPPGCLSPPKVSSGLSNTFAILQSTVFEDEQFIPAMEMASNSPLPFGSLQKVDSFFALPGSKVRLHSGQEGNKGLGSSPNGAIKLETTFSTLDSTVPLDLPDDPGGLVPNSVAPSLSECVVLVTLAECGARSVAGVVSGPEEGSSIQPVHVPVVAKAGKGRNRVGNDPWLQLGDFNVVRKTNERLEGFDRAASTEFIDCLASHEMDDMLAKGFWYTWTNKRGGLGANMSKLDRASVNLTWMNVFLGSWSF</sequence>
<evidence type="ECO:0000313" key="2">
    <source>
        <dbReference type="Proteomes" id="UP001062846"/>
    </source>
</evidence>
<reference evidence="1" key="1">
    <citation type="submission" date="2022-02" db="EMBL/GenBank/DDBJ databases">
        <title>Plant Genome Project.</title>
        <authorList>
            <person name="Zhang R.-G."/>
        </authorList>
    </citation>
    <scope>NUCLEOTIDE SEQUENCE</scope>
    <source>
        <strain evidence="1">AT1</strain>
    </source>
</reference>
<dbReference type="Proteomes" id="UP001062846">
    <property type="component" value="Chromosome 4"/>
</dbReference>
<proteinExistence type="predicted"/>
<accession>A0ACC0P137</accession>
<name>A0ACC0P137_RHOML</name>
<dbReference type="EMBL" id="CM046391">
    <property type="protein sequence ID" value="KAI8559256.1"/>
    <property type="molecule type" value="Genomic_DNA"/>
</dbReference>
<protein>
    <submittedName>
        <fullName evidence="1">Uncharacterized protein</fullName>
    </submittedName>
</protein>
<gene>
    <name evidence="1" type="ORF">RHMOL_Rhmol04G0158500</name>
</gene>
<organism evidence="1 2">
    <name type="scientific">Rhododendron molle</name>
    <name type="common">Chinese azalea</name>
    <name type="synonym">Azalea mollis</name>
    <dbReference type="NCBI Taxonomy" id="49168"/>
    <lineage>
        <taxon>Eukaryota</taxon>
        <taxon>Viridiplantae</taxon>
        <taxon>Streptophyta</taxon>
        <taxon>Embryophyta</taxon>
        <taxon>Tracheophyta</taxon>
        <taxon>Spermatophyta</taxon>
        <taxon>Magnoliopsida</taxon>
        <taxon>eudicotyledons</taxon>
        <taxon>Gunneridae</taxon>
        <taxon>Pentapetalae</taxon>
        <taxon>asterids</taxon>
        <taxon>Ericales</taxon>
        <taxon>Ericaceae</taxon>
        <taxon>Ericoideae</taxon>
        <taxon>Rhodoreae</taxon>
        <taxon>Rhododendron</taxon>
    </lineage>
</organism>
<comment type="caution">
    <text evidence="1">The sequence shown here is derived from an EMBL/GenBank/DDBJ whole genome shotgun (WGS) entry which is preliminary data.</text>
</comment>
<evidence type="ECO:0000313" key="1">
    <source>
        <dbReference type="EMBL" id="KAI8559256.1"/>
    </source>
</evidence>
<keyword evidence="2" id="KW-1185">Reference proteome</keyword>